<dbReference type="CDD" id="cd04515">
    <property type="entry name" value="Alpha_kinase"/>
    <property type="match status" value="1"/>
</dbReference>
<dbReference type="AlphaFoldDB" id="A0A165Z531"/>
<dbReference type="GO" id="GO:0004674">
    <property type="term" value="F:protein serine/threonine kinase activity"/>
    <property type="evidence" value="ECO:0007669"/>
    <property type="project" value="UniProtKB-KW"/>
</dbReference>
<evidence type="ECO:0000313" key="7">
    <source>
        <dbReference type="Proteomes" id="UP000076798"/>
    </source>
</evidence>
<evidence type="ECO:0000256" key="2">
    <source>
        <dbReference type="ARBA" id="ARBA00022679"/>
    </source>
</evidence>
<dbReference type="PROSITE" id="PS51158">
    <property type="entry name" value="ALPHA_KINASE"/>
    <property type="match status" value="1"/>
</dbReference>
<keyword evidence="7" id="KW-1185">Reference proteome</keyword>
<organism evidence="6 7">
    <name type="scientific">Sistotremastrum suecicum HHB10207 ss-3</name>
    <dbReference type="NCBI Taxonomy" id="1314776"/>
    <lineage>
        <taxon>Eukaryota</taxon>
        <taxon>Fungi</taxon>
        <taxon>Dikarya</taxon>
        <taxon>Basidiomycota</taxon>
        <taxon>Agaricomycotina</taxon>
        <taxon>Agaricomycetes</taxon>
        <taxon>Sistotremastrales</taxon>
        <taxon>Sistotremastraceae</taxon>
        <taxon>Sistotremastrum</taxon>
    </lineage>
</organism>
<evidence type="ECO:0000259" key="5">
    <source>
        <dbReference type="PROSITE" id="PS51158"/>
    </source>
</evidence>
<gene>
    <name evidence="6" type="ORF">SISSUDRAFT_1122585</name>
</gene>
<accession>A0A165Z531</accession>
<dbReference type="SUPFAM" id="SSF56112">
    <property type="entry name" value="Protein kinase-like (PK-like)"/>
    <property type="match status" value="1"/>
</dbReference>
<feature type="compositionally biased region" description="Basic and acidic residues" evidence="4">
    <location>
        <begin position="537"/>
        <end position="547"/>
    </location>
</feature>
<evidence type="ECO:0000256" key="4">
    <source>
        <dbReference type="SAM" id="MobiDB-lite"/>
    </source>
</evidence>
<feature type="region of interest" description="Disordered" evidence="4">
    <location>
        <begin position="537"/>
        <end position="572"/>
    </location>
</feature>
<keyword evidence="2" id="KW-0808">Transferase</keyword>
<sequence length="752" mass="83906">MSEPHRHPSHCAGCSGKFPKCAFAEGLCPLCFQYDKKKINKDEWKAKRECQCRNCGLSYPMLQGKICDMCLEEEAQDARYMPPPSQTNVASSSHSQGYMDADALYQSHRLNAGPERASTHYPLYSNVNANAEYLALQLGARGPAAKVSTELGFNPPMPRGLSKFQANRTRTQELQESQHRAHATANSVRMVTVVLTKLTYLQSIKPKTPFPAKADGFRTFKKPFPGTTILADAIVTVMQMDGGWSKQWKRMCGVPWEFPEDFQVAWSGGSVIDLKYLQPYGNQDGWSLNQLSLEMGSEKYKDVYVKSADLAERTLRFMLYLDHQSISKAAQKRYENSVRNVSSMVTMPGPSTSTYPAGEVSNKRERSNTQTSPRPSLEMRSPPRKRVANTQPISPIRNAAAERAKRTGQIPLRTLTSLPTRPLIFKAAFTEAYARSFRTWECRPVYEGVISASPFNTNGIQKHVYLLKRDNGHLYVAKTIKAFESAEYWQHYPHVEKENYRASLLTILLTEFQKHAKECQVEIFAMDAASSFIAIEIDGHPPPHTDGDSDVDNDVNPTTPPLTQKPDPPRQPKKLKAYLCEPFVPESCRLVKFSGSSTAGNNLDFAGNTADALAHFSVIATKGQVVLADLQGFMKPSNLTEDDTERCILFDSMAHFTFDLEDEVLGNQGRTGIDNFLQQHVCGAKCEELGLSSVAPDTPDTRRRPSTISSLWLPSSANSLDFRRSDEDVKADLNDEIPLGYTAPTPPPFLGQ</sequence>
<dbReference type="STRING" id="1314776.A0A165Z531"/>
<evidence type="ECO:0000256" key="3">
    <source>
        <dbReference type="ARBA" id="ARBA00022777"/>
    </source>
</evidence>
<feature type="domain" description="Alpha-type protein kinase" evidence="5">
    <location>
        <begin position="432"/>
        <end position="694"/>
    </location>
</feature>
<dbReference type="GO" id="GO:0005524">
    <property type="term" value="F:ATP binding"/>
    <property type="evidence" value="ECO:0007669"/>
    <property type="project" value="InterPro"/>
</dbReference>
<dbReference type="Gene3D" id="3.20.200.10">
    <property type="entry name" value="MHCK/EF2 kinase"/>
    <property type="match status" value="1"/>
</dbReference>
<keyword evidence="3" id="KW-0418">Kinase</keyword>
<dbReference type="InterPro" id="IPR011009">
    <property type="entry name" value="Kinase-like_dom_sf"/>
</dbReference>
<feature type="region of interest" description="Disordered" evidence="4">
    <location>
        <begin position="341"/>
        <end position="405"/>
    </location>
</feature>
<dbReference type="OrthoDB" id="301415at2759"/>
<dbReference type="InterPro" id="IPR004166">
    <property type="entry name" value="a-kinase_dom"/>
</dbReference>
<proteinExistence type="predicted"/>
<dbReference type="Pfam" id="PF02816">
    <property type="entry name" value="Alpha_kinase"/>
    <property type="match status" value="1"/>
</dbReference>
<feature type="compositionally biased region" description="Polar residues" evidence="4">
    <location>
        <begin position="341"/>
        <end position="355"/>
    </location>
</feature>
<feature type="region of interest" description="Disordered" evidence="4">
    <location>
        <begin position="733"/>
        <end position="752"/>
    </location>
</feature>
<evidence type="ECO:0000256" key="1">
    <source>
        <dbReference type="ARBA" id="ARBA00022527"/>
    </source>
</evidence>
<dbReference type="Proteomes" id="UP000076798">
    <property type="component" value="Unassembled WGS sequence"/>
</dbReference>
<protein>
    <recommendedName>
        <fullName evidence="5">Alpha-type protein kinase domain-containing protein</fullName>
    </recommendedName>
</protein>
<name>A0A165Z531_9AGAM</name>
<reference evidence="6 7" key="1">
    <citation type="journal article" date="2016" name="Mol. Biol. Evol.">
        <title>Comparative Genomics of Early-Diverging Mushroom-Forming Fungi Provides Insights into the Origins of Lignocellulose Decay Capabilities.</title>
        <authorList>
            <person name="Nagy L.G."/>
            <person name="Riley R."/>
            <person name="Tritt A."/>
            <person name="Adam C."/>
            <person name="Daum C."/>
            <person name="Floudas D."/>
            <person name="Sun H."/>
            <person name="Yadav J.S."/>
            <person name="Pangilinan J."/>
            <person name="Larsson K.H."/>
            <person name="Matsuura K."/>
            <person name="Barry K."/>
            <person name="Labutti K."/>
            <person name="Kuo R."/>
            <person name="Ohm R.A."/>
            <person name="Bhattacharya S.S."/>
            <person name="Shirouzu T."/>
            <person name="Yoshinaga Y."/>
            <person name="Martin F.M."/>
            <person name="Grigoriev I.V."/>
            <person name="Hibbett D.S."/>
        </authorList>
    </citation>
    <scope>NUCLEOTIDE SEQUENCE [LARGE SCALE GENOMIC DNA]</scope>
    <source>
        <strain evidence="6 7">HHB10207 ss-3</strain>
    </source>
</reference>
<evidence type="ECO:0000313" key="6">
    <source>
        <dbReference type="EMBL" id="KZT33942.1"/>
    </source>
</evidence>
<keyword evidence="1" id="KW-0723">Serine/threonine-protein kinase</keyword>
<dbReference type="EMBL" id="KV428209">
    <property type="protein sequence ID" value="KZT33942.1"/>
    <property type="molecule type" value="Genomic_DNA"/>
</dbReference>